<reference evidence="1" key="1">
    <citation type="submission" date="2014-11" db="EMBL/GenBank/DDBJ databases">
        <authorList>
            <person name="Amaro Gonzalez C."/>
        </authorList>
    </citation>
    <scope>NUCLEOTIDE SEQUENCE</scope>
</reference>
<reference evidence="1" key="2">
    <citation type="journal article" date="2015" name="Fish Shellfish Immunol.">
        <title>Early steps in the European eel (Anguilla anguilla)-Vibrio vulnificus interaction in the gills: Role of the RtxA13 toxin.</title>
        <authorList>
            <person name="Callol A."/>
            <person name="Pajuelo D."/>
            <person name="Ebbesson L."/>
            <person name="Teles M."/>
            <person name="MacKenzie S."/>
            <person name="Amaro C."/>
        </authorList>
    </citation>
    <scope>NUCLEOTIDE SEQUENCE</scope>
</reference>
<protein>
    <submittedName>
        <fullName evidence="1">Uncharacterized protein</fullName>
    </submittedName>
</protein>
<accession>A0A0E9TQ23</accession>
<proteinExistence type="predicted"/>
<evidence type="ECO:0000313" key="1">
    <source>
        <dbReference type="EMBL" id="JAH55804.1"/>
    </source>
</evidence>
<sequence length="23" mass="2820">MQWWISTYNKMTVFHIVSNYSAL</sequence>
<organism evidence="1">
    <name type="scientific">Anguilla anguilla</name>
    <name type="common">European freshwater eel</name>
    <name type="synonym">Muraena anguilla</name>
    <dbReference type="NCBI Taxonomy" id="7936"/>
    <lineage>
        <taxon>Eukaryota</taxon>
        <taxon>Metazoa</taxon>
        <taxon>Chordata</taxon>
        <taxon>Craniata</taxon>
        <taxon>Vertebrata</taxon>
        <taxon>Euteleostomi</taxon>
        <taxon>Actinopterygii</taxon>
        <taxon>Neopterygii</taxon>
        <taxon>Teleostei</taxon>
        <taxon>Anguilliformes</taxon>
        <taxon>Anguillidae</taxon>
        <taxon>Anguilla</taxon>
    </lineage>
</organism>
<name>A0A0E9TQ23_ANGAN</name>
<dbReference type="EMBL" id="GBXM01052773">
    <property type="protein sequence ID" value="JAH55804.1"/>
    <property type="molecule type" value="Transcribed_RNA"/>
</dbReference>
<dbReference type="AlphaFoldDB" id="A0A0E9TQ23"/>